<dbReference type="GO" id="GO:0008270">
    <property type="term" value="F:zinc ion binding"/>
    <property type="evidence" value="ECO:0007669"/>
    <property type="project" value="UniProtKB-KW"/>
</dbReference>
<dbReference type="GO" id="GO:0015074">
    <property type="term" value="P:DNA integration"/>
    <property type="evidence" value="ECO:0007669"/>
    <property type="project" value="InterPro"/>
</dbReference>
<dbReference type="InterPro" id="IPR036397">
    <property type="entry name" value="RNaseH_sf"/>
</dbReference>
<dbReference type="InterPro" id="IPR043502">
    <property type="entry name" value="DNA/RNA_pol_sf"/>
</dbReference>
<comment type="caution">
    <text evidence="9">The sequence shown here is derived from an EMBL/GenBank/DDBJ whole genome shotgun (WGS) entry which is preliminary data.</text>
</comment>
<evidence type="ECO:0000256" key="5">
    <source>
        <dbReference type="PROSITE-ProRule" id="PRU00047"/>
    </source>
</evidence>
<proteinExistence type="predicted"/>
<evidence type="ECO:0008006" key="11">
    <source>
        <dbReference type="Google" id="ProtNLM"/>
    </source>
</evidence>
<dbReference type="InterPro" id="IPR001584">
    <property type="entry name" value="Integrase_cat-core"/>
</dbReference>
<feature type="compositionally biased region" description="Basic and acidic residues" evidence="6">
    <location>
        <begin position="104"/>
        <end position="117"/>
    </location>
</feature>
<keyword evidence="5" id="KW-0862">Zinc</keyword>
<feature type="compositionally biased region" description="Basic and acidic residues" evidence="6">
    <location>
        <begin position="81"/>
        <end position="93"/>
    </location>
</feature>
<dbReference type="Gene3D" id="4.10.60.10">
    <property type="entry name" value="Zinc finger, CCHC-type"/>
    <property type="match status" value="1"/>
</dbReference>
<dbReference type="InterPro" id="IPR001878">
    <property type="entry name" value="Znf_CCHC"/>
</dbReference>
<dbReference type="PROSITE" id="PS50994">
    <property type="entry name" value="INTEGRASE"/>
    <property type="match status" value="1"/>
</dbReference>
<evidence type="ECO:0000256" key="1">
    <source>
        <dbReference type="ARBA" id="ARBA00022670"/>
    </source>
</evidence>
<dbReference type="SUPFAM" id="SSF56672">
    <property type="entry name" value="DNA/RNA polymerases"/>
    <property type="match status" value="1"/>
</dbReference>
<dbReference type="OrthoDB" id="2013098at2759"/>
<feature type="region of interest" description="Disordered" evidence="6">
    <location>
        <begin position="870"/>
        <end position="918"/>
    </location>
</feature>
<dbReference type="SUPFAM" id="SSF57756">
    <property type="entry name" value="Retrovirus zinc finger-like domains"/>
    <property type="match status" value="1"/>
</dbReference>
<evidence type="ECO:0000313" key="9">
    <source>
        <dbReference type="EMBL" id="KAB2636848.1"/>
    </source>
</evidence>
<keyword evidence="1" id="KW-0645">Protease</keyword>
<dbReference type="Pfam" id="PF07727">
    <property type="entry name" value="RVT_2"/>
    <property type="match status" value="2"/>
</dbReference>
<dbReference type="Pfam" id="PF13976">
    <property type="entry name" value="gag_pre-integrs"/>
    <property type="match status" value="1"/>
</dbReference>
<name>A0A5N5IAL5_9ROSA</name>
<dbReference type="InterPro" id="IPR039537">
    <property type="entry name" value="Retrotran_Ty1/copia-like"/>
</dbReference>
<keyword evidence="2" id="KW-0479">Metal-binding</keyword>
<dbReference type="PROSITE" id="PS50158">
    <property type="entry name" value="ZF_CCHC"/>
    <property type="match status" value="1"/>
</dbReference>
<gene>
    <name evidence="9" type="ORF">D8674_027382</name>
</gene>
<reference evidence="9 10" key="3">
    <citation type="submission" date="2019-11" db="EMBL/GenBank/DDBJ databases">
        <title>A de novo genome assembly of a pear dwarfing rootstock.</title>
        <authorList>
            <person name="Wang F."/>
            <person name="Wang J."/>
            <person name="Li S."/>
            <person name="Zhang Y."/>
            <person name="Fang M."/>
            <person name="Ma L."/>
            <person name="Zhao Y."/>
            <person name="Jiang S."/>
        </authorList>
    </citation>
    <scope>NUCLEOTIDE SEQUENCE [LARGE SCALE GENOMIC DNA]</scope>
    <source>
        <strain evidence="9">S2</strain>
        <tissue evidence="9">Leaf</tissue>
    </source>
</reference>
<dbReference type="InterPro" id="IPR054722">
    <property type="entry name" value="PolX-like_BBD"/>
</dbReference>
<dbReference type="PANTHER" id="PTHR42648">
    <property type="entry name" value="TRANSPOSASE, PUTATIVE-RELATED"/>
    <property type="match status" value="1"/>
</dbReference>
<evidence type="ECO:0000259" key="7">
    <source>
        <dbReference type="PROSITE" id="PS50158"/>
    </source>
</evidence>
<dbReference type="Pfam" id="PF25597">
    <property type="entry name" value="SH3_retrovirus"/>
    <property type="match status" value="1"/>
</dbReference>
<feature type="domain" description="CCHC-type" evidence="7">
    <location>
        <begin position="388"/>
        <end position="403"/>
    </location>
</feature>
<dbReference type="PANTHER" id="PTHR42648:SF18">
    <property type="entry name" value="RETROTRANSPOSON, UNCLASSIFIED-LIKE PROTEIN"/>
    <property type="match status" value="1"/>
</dbReference>
<feature type="domain" description="Integrase catalytic" evidence="8">
    <location>
        <begin position="612"/>
        <end position="788"/>
    </location>
</feature>
<keyword evidence="4" id="KW-0378">Hydrolase</keyword>
<dbReference type="Pfam" id="PF00665">
    <property type="entry name" value="rve"/>
    <property type="match status" value="1"/>
</dbReference>
<dbReference type="InterPro" id="IPR013103">
    <property type="entry name" value="RVT_2"/>
</dbReference>
<dbReference type="Pfam" id="PF22936">
    <property type="entry name" value="Pol_BBD"/>
    <property type="match status" value="1"/>
</dbReference>
<dbReference type="InterPro" id="IPR012337">
    <property type="entry name" value="RNaseH-like_sf"/>
</dbReference>
<reference evidence="10" key="2">
    <citation type="submission" date="2019-10" db="EMBL/GenBank/DDBJ databases">
        <title>A de novo genome assembly of a pear dwarfing rootstock.</title>
        <authorList>
            <person name="Wang F."/>
            <person name="Wang J."/>
            <person name="Li S."/>
            <person name="Zhang Y."/>
            <person name="Fang M."/>
            <person name="Ma L."/>
            <person name="Zhao Y."/>
            <person name="Jiang S."/>
        </authorList>
    </citation>
    <scope>NUCLEOTIDE SEQUENCE [LARGE SCALE GENOMIC DNA]</scope>
</reference>
<dbReference type="GO" id="GO:0004190">
    <property type="term" value="F:aspartic-type endopeptidase activity"/>
    <property type="evidence" value="ECO:0007669"/>
    <property type="project" value="UniProtKB-KW"/>
</dbReference>
<dbReference type="CDD" id="cd09272">
    <property type="entry name" value="RNase_HI_RT_Ty1"/>
    <property type="match status" value="1"/>
</dbReference>
<organism evidence="9 10">
    <name type="scientific">Pyrus ussuriensis x Pyrus communis</name>
    <dbReference type="NCBI Taxonomy" id="2448454"/>
    <lineage>
        <taxon>Eukaryota</taxon>
        <taxon>Viridiplantae</taxon>
        <taxon>Streptophyta</taxon>
        <taxon>Embryophyta</taxon>
        <taxon>Tracheophyta</taxon>
        <taxon>Spermatophyta</taxon>
        <taxon>Magnoliopsida</taxon>
        <taxon>eudicotyledons</taxon>
        <taxon>Gunneridae</taxon>
        <taxon>Pentapetalae</taxon>
        <taxon>rosids</taxon>
        <taxon>fabids</taxon>
        <taxon>Rosales</taxon>
        <taxon>Rosaceae</taxon>
        <taxon>Amygdaloideae</taxon>
        <taxon>Maleae</taxon>
        <taxon>Pyrus</taxon>
    </lineage>
</organism>
<dbReference type="GO" id="GO:0003676">
    <property type="term" value="F:nucleic acid binding"/>
    <property type="evidence" value="ECO:0007669"/>
    <property type="project" value="InterPro"/>
</dbReference>
<dbReference type="InterPro" id="IPR057670">
    <property type="entry name" value="SH3_retrovirus"/>
</dbReference>
<dbReference type="Proteomes" id="UP000327157">
    <property type="component" value="Chromosome 5"/>
</dbReference>
<sequence length="1409" mass="160894">MIPDHLTELHAEITTEMIVIFEPPYLPRGFLLLLHSSDLAVGSLPLIPFTVKPKKREIQKTGNQTHSHTERRNTHHGGLSQRREKNFLCEKKCERKKKKKKKKEEREIKKKGRRDDMSINLSRRKWPPNPSRLKSAVRRSSDMAGESSFVQPAIPKLDGHYDHWSMLMENFLRSKEYWSLIETGVPAVAEGVDPTEVQKKTIEDLRLKDLKAKNYLFQAIERSILETILKKDTTKDIWDSLKQKYQGMARVKRAQLQALRKEFEVLHMRVDESVNGYFARTLTIANKMRVHGEQMGDVVVIEKILRSMTPKFDYVVCSIEESNDIDSLSIDELQSSLLVHEQRMCRHTEDEQALQVTNDGGRRGGRSFYRGRGRGRGRSGFDKSTVECYHCHGLGHFQWECPKKEKQANLAETSEEMLLMAYVDDNKTSSDCVWFLDSGCSNHMSGKNELFCDLNEGFKDFVKLGNDASLTVQGKGSVRMEIDGLMHVITEVFYVPDLKNNLLSIGQLQEKGLAVLMKHGACKIFHPERGLIIETAMSHNRMFILIVRCQIREQKCLVSLVSEQSQLWHCRYGHLSWSGLKVLQQKKMVEGMPQLQVTSKVCEDCLVGKQRRDSFPKESTWRASGILQLIHADICGPINPISHRRKRYLITFIDDFSRKTWVYFLVEKSEAFVVFKNYKARVEKETGVYIRALRTDRGGEFTSQEFTNFCEVNGIRRQLTAAYSPQQNGVAERKNRTIMNMVRSMLSGKNIPKTFWPEAVNWTVHILNRSPTLAVRSKTPEEAWSGKKPSVSHFRIFGCISHVHVPNNRRIKLDNKSLKCIFLGVSDESKAYRLYDPISQKIIVSRDVVFDEDQSWKWEACYTRDIAADLEWESDEEEGTENGDNAEGSEASSTEKGESSEASLPEETMENSPHGARIRRPPVWMRDYVSGEGCSEKEDSNVACMAVASEDSNVAGMVEFPDSDPIFYEDAVKNEKWRQAMNLEIEAIKKNETWELTTLPPGGKVIGVKWVYKTKLNENGEVDKYKARLVAKGYSQEYGVDYAEVFAPVARLDTIRVVISLAAQKGWMLYQLDVKSAFLHGEINEEVFVPQPLGYEKIGHEHKVYKLKKALYDDLIFTGNNEVMFEEFKRSMMIEFDMTDLGKMKFFLGVEVLQRSDGVFIGQRKYAQEVLNRFNMDQCNPVDNPAVPGFKLRKDEGGVRVDITFYKQIVGSLMYLTATRPDMAFIVSLISRYMERPTEMHLQAAKRALRYVKGTIGLGVFYRKGGNQELLGYSDSDYAGDQDDRKSTSGYVFLMSSGAVSWSSKKQPVVTLSTTEAEFIAAASSACQAVWLRRILKELCQDQYKATVLLCDNVSAIKLSKNPVLHEVVDLVQCSTQEQIADIFTKPLKLEDFLKLRGMLGICAYPGIN</sequence>
<dbReference type="EMBL" id="SMOL01000004">
    <property type="protein sequence ID" value="KAB2636848.1"/>
    <property type="molecule type" value="Genomic_DNA"/>
</dbReference>
<feature type="compositionally biased region" description="Basic residues" evidence="6">
    <location>
        <begin position="94"/>
        <end position="103"/>
    </location>
</feature>
<dbReference type="Pfam" id="PF14223">
    <property type="entry name" value="Retrotran_gag_2"/>
    <property type="match status" value="1"/>
</dbReference>
<protein>
    <recommendedName>
        <fullName evidence="11">Integrase catalytic domain-containing protein</fullName>
    </recommendedName>
</protein>
<reference evidence="9 10" key="1">
    <citation type="submission" date="2019-09" db="EMBL/GenBank/DDBJ databases">
        <authorList>
            <person name="Ou C."/>
        </authorList>
    </citation>
    <scope>NUCLEOTIDE SEQUENCE [LARGE SCALE GENOMIC DNA]</scope>
    <source>
        <strain evidence="9">S2</strain>
        <tissue evidence="9">Leaf</tissue>
    </source>
</reference>
<dbReference type="InterPro" id="IPR036875">
    <property type="entry name" value="Znf_CCHC_sf"/>
</dbReference>
<dbReference type="GO" id="GO:0006508">
    <property type="term" value="P:proteolysis"/>
    <property type="evidence" value="ECO:0007669"/>
    <property type="project" value="UniProtKB-KW"/>
</dbReference>
<evidence type="ECO:0000256" key="4">
    <source>
        <dbReference type="ARBA" id="ARBA00022801"/>
    </source>
</evidence>
<dbReference type="Gene3D" id="3.30.420.10">
    <property type="entry name" value="Ribonuclease H-like superfamily/Ribonuclease H"/>
    <property type="match status" value="1"/>
</dbReference>
<feature type="compositionally biased region" description="Acidic residues" evidence="6">
    <location>
        <begin position="870"/>
        <end position="881"/>
    </location>
</feature>
<evidence type="ECO:0000256" key="6">
    <source>
        <dbReference type="SAM" id="MobiDB-lite"/>
    </source>
</evidence>
<evidence type="ECO:0000256" key="2">
    <source>
        <dbReference type="ARBA" id="ARBA00022723"/>
    </source>
</evidence>
<keyword evidence="3" id="KW-0064">Aspartyl protease</keyword>
<dbReference type="SUPFAM" id="SSF53098">
    <property type="entry name" value="Ribonuclease H-like"/>
    <property type="match status" value="1"/>
</dbReference>
<accession>A0A5N5IAL5</accession>
<evidence type="ECO:0000313" key="10">
    <source>
        <dbReference type="Proteomes" id="UP000327157"/>
    </source>
</evidence>
<feature type="region of interest" description="Disordered" evidence="6">
    <location>
        <begin position="55"/>
        <end position="145"/>
    </location>
</feature>
<evidence type="ECO:0000256" key="3">
    <source>
        <dbReference type="ARBA" id="ARBA00022750"/>
    </source>
</evidence>
<keyword evidence="5" id="KW-0863">Zinc-finger</keyword>
<evidence type="ECO:0000259" key="8">
    <source>
        <dbReference type="PROSITE" id="PS50994"/>
    </source>
</evidence>
<keyword evidence="10" id="KW-1185">Reference proteome</keyword>
<dbReference type="InterPro" id="IPR025724">
    <property type="entry name" value="GAG-pre-integrase_dom"/>
</dbReference>